<dbReference type="PANTHER" id="PTHR13767">
    <property type="entry name" value="TRNA-PSEUDOURIDINE SYNTHASE"/>
    <property type="match status" value="1"/>
</dbReference>
<dbReference type="InterPro" id="IPR020103">
    <property type="entry name" value="PsdUridine_synth_cat_dom_sf"/>
</dbReference>
<keyword evidence="4" id="KW-0819">tRNA processing</keyword>
<evidence type="ECO:0000256" key="1">
    <source>
        <dbReference type="ARBA" id="ARBA00001166"/>
    </source>
</evidence>
<dbReference type="Pfam" id="PF16198">
    <property type="entry name" value="TruB_C_2"/>
    <property type="match status" value="1"/>
</dbReference>
<dbReference type="Gene3D" id="3.30.2350.10">
    <property type="entry name" value="Pseudouridine synthase"/>
    <property type="match status" value="1"/>
</dbReference>
<dbReference type="AlphaFoldDB" id="A0A3N4KTY5"/>
<evidence type="ECO:0000313" key="9">
    <source>
        <dbReference type="EMBL" id="RPB09245.1"/>
    </source>
</evidence>
<keyword evidence="10" id="KW-1185">Reference proteome</keyword>
<reference evidence="9 10" key="1">
    <citation type="journal article" date="2018" name="Nat. Ecol. Evol.">
        <title>Pezizomycetes genomes reveal the molecular basis of ectomycorrhizal truffle lifestyle.</title>
        <authorList>
            <person name="Murat C."/>
            <person name="Payen T."/>
            <person name="Noel B."/>
            <person name="Kuo A."/>
            <person name="Morin E."/>
            <person name="Chen J."/>
            <person name="Kohler A."/>
            <person name="Krizsan K."/>
            <person name="Balestrini R."/>
            <person name="Da Silva C."/>
            <person name="Montanini B."/>
            <person name="Hainaut M."/>
            <person name="Levati E."/>
            <person name="Barry K.W."/>
            <person name="Belfiori B."/>
            <person name="Cichocki N."/>
            <person name="Clum A."/>
            <person name="Dockter R.B."/>
            <person name="Fauchery L."/>
            <person name="Guy J."/>
            <person name="Iotti M."/>
            <person name="Le Tacon F."/>
            <person name="Lindquist E.A."/>
            <person name="Lipzen A."/>
            <person name="Malagnac F."/>
            <person name="Mello A."/>
            <person name="Molinier V."/>
            <person name="Miyauchi S."/>
            <person name="Poulain J."/>
            <person name="Riccioni C."/>
            <person name="Rubini A."/>
            <person name="Sitrit Y."/>
            <person name="Splivallo R."/>
            <person name="Traeger S."/>
            <person name="Wang M."/>
            <person name="Zifcakova L."/>
            <person name="Wipf D."/>
            <person name="Zambonelli A."/>
            <person name="Paolocci F."/>
            <person name="Nowrousian M."/>
            <person name="Ottonello S."/>
            <person name="Baldrian P."/>
            <person name="Spatafora J.W."/>
            <person name="Henrissat B."/>
            <person name="Nagy L.G."/>
            <person name="Aury J.M."/>
            <person name="Wincker P."/>
            <person name="Grigoriev I.V."/>
            <person name="Bonfante P."/>
            <person name="Martin F.M."/>
        </authorList>
    </citation>
    <scope>NUCLEOTIDE SEQUENCE [LARGE SCALE GENOMIC DNA]</scope>
    <source>
        <strain evidence="9 10">CCBAS932</strain>
    </source>
</reference>
<feature type="compositionally biased region" description="Polar residues" evidence="6">
    <location>
        <begin position="358"/>
        <end position="372"/>
    </location>
</feature>
<evidence type="ECO:0000256" key="4">
    <source>
        <dbReference type="ARBA" id="ARBA00022694"/>
    </source>
</evidence>
<feature type="domain" description="tRNA pseudouridylate synthase B C-terminal" evidence="8">
    <location>
        <begin position="290"/>
        <end position="332"/>
    </location>
</feature>
<dbReference type="PANTHER" id="PTHR13767:SF2">
    <property type="entry name" value="PSEUDOURIDYLATE SYNTHASE TRUB1"/>
    <property type="match status" value="1"/>
</dbReference>
<evidence type="ECO:0000256" key="6">
    <source>
        <dbReference type="SAM" id="MobiDB-lite"/>
    </source>
</evidence>
<dbReference type="GO" id="GO:1990481">
    <property type="term" value="P:mRNA pseudouridine synthesis"/>
    <property type="evidence" value="ECO:0007669"/>
    <property type="project" value="TreeGrafter"/>
</dbReference>
<evidence type="ECO:0000256" key="2">
    <source>
        <dbReference type="ARBA" id="ARBA00008999"/>
    </source>
</evidence>
<evidence type="ECO:0000259" key="8">
    <source>
        <dbReference type="Pfam" id="PF16198"/>
    </source>
</evidence>
<dbReference type="GO" id="GO:0160148">
    <property type="term" value="F:tRNA pseudouridine(55) synthase activity"/>
    <property type="evidence" value="ECO:0007669"/>
    <property type="project" value="UniProtKB-EC"/>
</dbReference>
<evidence type="ECO:0000256" key="5">
    <source>
        <dbReference type="ARBA" id="ARBA00023235"/>
    </source>
</evidence>
<feature type="non-terminal residue" evidence="9">
    <location>
        <position position="1"/>
    </location>
</feature>
<feature type="region of interest" description="Disordered" evidence="6">
    <location>
        <begin position="36"/>
        <end position="68"/>
    </location>
</feature>
<gene>
    <name evidence="9" type="ORF">P167DRAFT_492796</name>
</gene>
<comment type="similarity">
    <text evidence="2">Belongs to the pseudouridine synthase TruB family.</text>
</comment>
<feature type="compositionally biased region" description="Basic and acidic residues" evidence="6">
    <location>
        <begin position="225"/>
        <end position="237"/>
    </location>
</feature>
<dbReference type="InParanoid" id="A0A3N4KTY5"/>
<dbReference type="HAMAP" id="MF_01080">
    <property type="entry name" value="TruB_bact"/>
    <property type="match status" value="1"/>
</dbReference>
<dbReference type="FunCoup" id="A0A3N4KTY5">
    <property type="interactions" value="322"/>
</dbReference>
<dbReference type="InterPro" id="IPR014780">
    <property type="entry name" value="tRNA_psdUridine_synth_TruB"/>
</dbReference>
<dbReference type="STRING" id="1392247.A0A3N4KTY5"/>
<evidence type="ECO:0000256" key="3">
    <source>
        <dbReference type="ARBA" id="ARBA00012787"/>
    </source>
</evidence>
<dbReference type="InterPro" id="IPR032819">
    <property type="entry name" value="TruB_C"/>
</dbReference>
<feature type="compositionally biased region" description="Basic and acidic residues" evidence="6">
    <location>
        <begin position="39"/>
        <end position="48"/>
    </location>
</feature>
<feature type="region of interest" description="Disordered" evidence="6">
    <location>
        <begin position="217"/>
        <end position="271"/>
    </location>
</feature>
<organism evidence="9 10">
    <name type="scientific">Morchella conica CCBAS932</name>
    <dbReference type="NCBI Taxonomy" id="1392247"/>
    <lineage>
        <taxon>Eukaryota</taxon>
        <taxon>Fungi</taxon>
        <taxon>Dikarya</taxon>
        <taxon>Ascomycota</taxon>
        <taxon>Pezizomycotina</taxon>
        <taxon>Pezizomycetes</taxon>
        <taxon>Pezizales</taxon>
        <taxon>Morchellaceae</taxon>
        <taxon>Morchella</taxon>
    </lineage>
</organism>
<feature type="region of interest" description="Disordered" evidence="6">
    <location>
        <begin position="353"/>
        <end position="418"/>
    </location>
</feature>
<sequence length="418" mass="45649">SSRIAVNKPKGKSSADVIRIVQRVFRKSPHFSEPLELEQIARSKESGYQKKKRRGKSGPPDVKMGHGGTLDPMATGVLVLGVNGGTKHLQHALDCQKSYECVALFGCSTDTYDAEGKIMRRAPYKHINKEAVEGALKTFCGDIMQKPPIYSALHQNGMRLYEYARKGIPLPMEIKARPVVAHSIELLDFITDHTWEFPKEELSAEDQVVGKALEEMQATAPDGVKVGEKRHSREESPKPSAKKIKSEAASEGGTGKSPDKAPTLVDQVEDGSKPAAVSIRMTVGSGFYVRSLVYDLGEALGSAAHMVKLVRTHQGDFKLGENVVEWEDLMNEDISAWEDKVVNTLRAWEVAQAGAPSQKKNPGNTRPTTTAPSAKEEPSVHERPSAVKKEDTKVTINDQTRAPPNEEIMETSAAASSS</sequence>
<dbReference type="GO" id="GO:0005634">
    <property type="term" value="C:nucleus"/>
    <property type="evidence" value="ECO:0007669"/>
    <property type="project" value="TreeGrafter"/>
</dbReference>
<evidence type="ECO:0000259" key="7">
    <source>
        <dbReference type="Pfam" id="PF01509"/>
    </source>
</evidence>
<proteinExistence type="inferred from homology"/>
<dbReference type="EC" id="5.4.99.25" evidence="3"/>
<dbReference type="GO" id="GO:0006400">
    <property type="term" value="P:tRNA modification"/>
    <property type="evidence" value="ECO:0007669"/>
    <property type="project" value="TreeGrafter"/>
</dbReference>
<dbReference type="Pfam" id="PF01509">
    <property type="entry name" value="TruB_N"/>
    <property type="match status" value="1"/>
</dbReference>
<dbReference type="GO" id="GO:0003723">
    <property type="term" value="F:RNA binding"/>
    <property type="evidence" value="ECO:0007669"/>
    <property type="project" value="InterPro"/>
</dbReference>
<dbReference type="SUPFAM" id="SSF55120">
    <property type="entry name" value="Pseudouridine synthase"/>
    <property type="match status" value="1"/>
</dbReference>
<feature type="domain" description="Pseudouridine synthase II N-terminal" evidence="7">
    <location>
        <begin position="63"/>
        <end position="192"/>
    </location>
</feature>
<protein>
    <recommendedName>
        <fullName evidence="3">tRNA pseudouridine(55) synthase</fullName>
        <ecNumber evidence="3">5.4.99.25</ecNumber>
    </recommendedName>
</protein>
<name>A0A3N4KTY5_9PEZI</name>
<feature type="compositionally biased region" description="Basic and acidic residues" evidence="6">
    <location>
        <begin position="374"/>
        <end position="393"/>
    </location>
</feature>
<dbReference type="OrthoDB" id="9995526at2759"/>
<dbReference type="EMBL" id="ML119153">
    <property type="protein sequence ID" value="RPB09245.1"/>
    <property type="molecule type" value="Genomic_DNA"/>
</dbReference>
<dbReference type="Proteomes" id="UP000277580">
    <property type="component" value="Unassembled WGS sequence"/>
</dbReference>
<keyword evidence="5" id="KW-0413">Isomerase</keyword>
<accession>A0A3N4KTY5</accession>
<dbReference type="InterPro" id="IPR002501">
    <property type="entry name" value="PsdUridine_synth_N"/>
</dbReference>
<evidence type="ECO:0000313" key="10">
    <source>
        <dbReference type="Proteomes" id="UP000277580"/>
    </source>
</evidence>
<comment type="catalytic activity">
    <reaction evidence="1">
        <text>a uridine in mRNA = a pseudouridine in mRNA</text>
        <dbReference type="Rhea" id="RHEA:56644"/>
        <dbReference type="Rhea" id="RHEA-COMP:14658"/>
        <dbReference type="Rhea" id="RHEA-COMP:14659"/>
        <dbReference type="ChEBI" id="CHEBI:65314"/>
        <dbReference type="ChEBI" id="CHEBI:65315"/>
    </reaction>
</comment>